<dbReference type="PANTHER" id="PTHR39219">
    <property type="entry name" value="ER MEMBRANE PROTEIN COMPLEX SUBUNIT 10"/>
    <property type="match status" value="1"/>
</dbReference>
<keyword evidence="3" id="KW-1185">Reference proteome</keyword>
<dbReference type="VEuPathDB" id="FungiDB:ASPZODRAFT_132413"/>
<name>A0A1L9SGN9_9EURO</name>
<dbReference type="PANTHER" id="PTHR39219:SF1">
    <property type="entry name" value="ER MEMBRANE PROTEIN COMPLEX SUBUNIT 10"/>
    <property type="match status" value="1"/>
</dbReference>
<keyword evidence="1" id="KW-0732">Signal</keyword>
<dbReference type="OrthoDB" id="1894652at2759"/>
<evidence type="ECO:0000313" key="2">
    <source>
        <dbReference type="EMBL" id="OJJ46342.1"/>
    </source>
</evidence>
<dbReference type="Proteomes" id="UP000184188">
    <property type="component" value="Unassembled WGS sequence"/>
</dbReference>
<dbReference type="GeneID" id="34609479"/>
<feature type="signal peptide" evidence="1">
    <location>
        <begin position="1"/>
        <end position="26"/>
    </location>
</feature>
<feature type="chain" id="PRO_5009887538" description="ER membrane protein complex subunit 10" evidence="1">
    <location>
        <begin position="27"/>
        <end position="199"/>
    </location>
</feature>
<gene>
    <name evidence="2" type="ORF">ASPZODRAFT_132413</name>
</gene>
<proteinExistence type="predicted"/>
<organism evidence="2 3">
    <name type="scientific">Penicilliopsis zonata CBS 506.65</name>
    <dbReference type="NCBI Taxonomy" id="1073090"/>
    <lineage>
        <taxon>Eukaryota</taxon>
        <taxon>Fungi</taxon>
        <taxon>Dikarya</taxon>
        <taxon>Ascomycota</taxon>
        <taxon>Pezizomycotina</taxon>
        <taxon>Eurotiomycetes</taxon>
        <taxon>Eurotiomycetidae</taxon>
        <taxon>Eurotiales</taxon>
        <taxon>Aspergillaceae</taxon>
        <taxon>Penicilliopsis</taxon>
    </lineage>
</organism>
<dbReference type="RefSeq" id="XP_022580852.1">
    <property type="nucleotide sequence ID" value="XM_022723014.1"/>
</dbReference>
<dbReference type="Pfam" id="PF21203">
    <property type="entry name" value="ECM10"/>
    <property type="match status" value="1"/>
</dbReference>
<dbReference type="AlphaFoldDB" id="A0A1L9SGN9"/>
<dbReference type="EMBL" id="KV878342">
    <property type="protein sequence ID" value="OJJ46342.1"/>
    <property type="molecule type" value="Genomic_DNA"/>
</dbReference>
<sequence>MHISLSVLLPLFSFLPLLAKASGAAAVPSFADVLYWPLGASQPSQLARISYDPLSLTSTVVSYTAPDSASLKESPDDLVRIGLYTTTSSSKEWVGSLATLSSIIGDTDRKPTIQLHLSPSREVYHVSVLPSDSSVATNSPEIKLISSEAGPRPHLNRPIVVNPDGTGPEEVVEKTFFQKYWWVFLIVGFIAMSGGGEGQ</sequence>
<evidence type="ECO:0008006" key="4">
    <source>
        <dbReference type="Google" id="ProtNLM"/>
    </source>
</evidence>
<evidence type="ECO:0000256" key="1">
    <source>
        <dbReference type="SAM" id="SignalP"/>
    </source>
</evidence>
<evidence type="ECO:0000313" key="3">
    <source>
        <dbReference type="Proteomes" id="UP000184188"/>
    </source>
</evidence>
<accession>A0A1L9SGN9</accession>
<protein>
    <recommendedName>
        <fullName evidence="4">ER membrane protein complex subunit 10</fullName>
    </recommendedName>
</protein>
<reference evidence="3" key="1">
    <citation type="journal article" date="2017" name="Genome Biol.">
        <title>Comparative genomics reveals high biological diversity and specific adaptations in the industrially and medically important fungal genus Aspergillus.</title>
        <authorList>
            <person name="de Vries R.P."/>
            <person name="Riley R."/>
            <person name="Wiebenga A."/>
            <person name="Aguilar-Osorio G."/>
            <person name="Amillis S."/>
            <person name="Uchima C.A."/>
            <person name="Anderluh G."/>
            <person name="Asadollahi M."/>
            <person name="Askin M."/>
            <person name="Barry K."/>
            <person name="Battaglia E."/>
            <person name="Bayram O."/>
            <person name="Benocci T."/>
            <person name="Braus-Stromeyer S.A."/>
            <person name="Caldana C."/>
            <person name="Canovas D."/>
            <person name="Cerqueira G.C."/>
            <person name="Chen F."/>
            <person name="Chen W."/>
            <person name="Choi C."/>
            <person name="Clum A."/>
            <person name="Dos Santos R.A."/>
            <person name="Damasio A.R."/>
            <person name="Diallinas G."/>
            <person name="Emri T."/>
            <person name="Fekete E."/>
            <person name="Flipphi M."/>
            <person name="Freyberg S."/>
            <person name="Gallo A."/>
            <person name="Gournas C."/>
            <person name="Habgood R."/>
            <person name="Hainaut M."/>
            <person name="Harispe M.L."/>
            <person name="Henrissat B."/>
            <person name="Hilden K.S."/>
            <person name="Hope R."/>
            <person name="Hossain A."/>
            <person name="Karabika E."/>
            <person name="Karaffa L."/>
            <person name="Karanyi Z."/>
            <person name="Krasevec N."/>
            <person name="Kuo A."/>
            <person name="Kusch H."/>
            <person name="LaButti K."/>
            <person name="Lagendijk E.L."/>
            <person name="Lapidus A."/>
            <person name="Levasseur A."/>
            <person name="Lindquist E."/>
            <person name="Lipzen A."/>
            <person name="Logrieco A.F."/>
            <person name="MacCabe A."/>
            <person name="Maekelae M.R."/>
            <person name="Malavazi I."/>
            <person name="Melin P."/>
            <person name="Meyer V."/>
            <person name="Mielnichuk N."/>
            <person name="Miskei M."/>
            <person name="Molnar A.P."/>
            <person name="Mule G."/>
            <person name="Ngan C.Y."/>
            <person name="Orejas M."/>
            <person name="Orosz E."/>
            <person name="Ouedraogo J.P."/>
            <person name="Overkamp K.M."/>
            <person name="Park H.-S."/>
            <person name="Perrone G."/>
            <person name="Piumi F."/>
            <person name="Punt P.J."/>
            <person name="Ram A.F."/>
            <person name="Ramon A."/>
            <person name="Rauscher S."/>
            <person name="Record E."/>
            <person name="Riano-Pachon D.M."/>
            <person name="Robert V."/>
            <person name="Roehrig J."/>
            <person name="Ruller R."/>
            <person name="Salamov A."/>
            <person name="Salih N.S."/>
            <person name="Samson R.A."/>
            <person name="Sandor E."/>
            <person name="Sanguinetti M."/>
            <person name="Schuetze T."/>
            <person name="Sepcic K."/>
            <person name="Shelest E."/>
            <person name="Sherlock G."/>
            <person name="Sophianopoulou V."/>
            <person name="Squina F.M."/>
            <person name="Sun H."/>
            <person name="Susca A."/>
            <person name="Todd R.B."/>
            <person name="Tsang A."/>
            <person name="Unkles S.E."/>
            <person name="van de Wiele N."/>
            <person name="van Rossen-Uffink D."/>
            <person name="Oliveira J.V."/>
            <person name="Vesth T.C."/>
            <person name="Visser J."/>
            <person name="Yu J.-H."/>
            <person name="Zhou M."/>
            <person name="Andersen M.R."/>
            <person name="Archer D.B."/>
            <person name="Baker S.E."/>
            <person name="Benoit I."/>
            <person name="Brakhage A.A."/>
            <person name="Braus G.H."/>
            <person name="Fischer R."/>
            <person name="Frisvad J.C."/>
            <person name="Goldman G.H."/>
            <person name="Houbraken J."/>
            <person name="Oakley B."/>
            <person name="Pocsi I."/>
            <person name="Scazzocchio C."/>
            <person name="Seiboth B."/>
            <person name="vanKuyk P.A."/>
            <person name="Wortman J."/>
            <person name="Dyer P.S."/>
            <person name="Grigoriev I.V."/>
        </authorList>
    </citation>
    <scope>NUCLEOTIDE SEQUENCE [LARGE SCALE GENOMIC DNA]</scope>
    <source>
        <strain evidence="3">CBS 506.65</strain>
    </source>
</reference>